<accession>A0ABU6SIQ1</accession>
<comment type="caution">
    <text evidence="1">The sequence shown here is derived from an EMBL/GenBank/DDBJ whole genome shotgun (WGS) entry which is preliminary data.</text>
</comment>
<proteinExistence type="predicted"/>
<protein>
    <submittedName>
        <fullName evidence="1">Uncharacterized protein</fullName>
    </submittedName>
</protein>
<dbReference type="Proteomes" id="UP001341840">
    <property type="component" value="Unassembled WGS sequence"/>
</dbReference>
<evidence type="ECO:0000313" key="1">
    <source>
        <dbReference type="EMBL" id="MED6135823.1"/>
    </source>
</evidence>
<dbReference type="EMBL" id="JASCZI010060759">
    <property type="protein sequence ID" value="MED6135823.1"/>
    <property type="molecule type" value="Genomic_DNA"/>
</dbReference>
<keyword evidence="2" id="KW-1185">Reference proteome</keyword>
<name>A0ABU6SIQ1_9FABA</name>
<reference evidence="1 2" key="1">
    <citation type="journal article" date="2023" name="Plants (Basel)">
        <title>Bridging the Gap: Combining Genomics and Transcriptomics Approaches to Understand Stylosanthes scabra, an Orphan Legume from the Brazilian Caatinga.</title>
        <authorList>
            <person name="Ferreira-Neto J.R.C."/>
            <person name="da Silva M.D."/>
            <person name="Binneck E."/>
            <person name="de Melo N.F."/>
            <person name="da Silva R.H."/>
            <person name="de Melo A.L.T.M."/>
            <person name="Pandolfi V."/>
            <person name="Bustamante F.O."/>
            <person name="Brasileiro-Vidal A.C."/>
            <person name="Benko-Iseppon A.M."/>
        </authorList>
    </citation>
    <scope>NUCLEOTIDE SEQUENCE [LARGE SCALE GENOMIC DNA]</scope>
    <source>
        <tissue evidence="1">Leaves</tissue>
    </source>
</reference>
<sequence>MAQRKSRVSIELGVQGAKALRALNLTILQSIAELQRIDSTCNRVDSLSHFSKKIGFREQRIDSHDLRIDSDYHRGQLGSRIDSYVNIGVLIWERLQRIDSAEARVDSSFEIGLERDPVDSSSSESILKFRRFIRTGNPWLGILIPYVFETFQVPVQAWKVAKRVVDPCGLDSPTFESSAVSLTEN</sequence>
<gene>
    <name evidence="1" type="ORF">PIB30_050251</name>
</gene>
<evidence type="ECO:0000313" key="2">
    <source>
        <dbReference type="Proteomes" id="UP001341840"/>
    </source>
</evidence>
<organism evidence="1 2">
    <name type="scientific">Stylosanthes scabra</name>
    <dbReference type="NCBI Taxonomy" id="79078"/>
    <lineage>
        <taxon>Eukaryota</taxon>
        <taxon>Viridiplantae</taxon>
        <taxon>Streptophyta</taxon>
        <taxon>Embryophyta</taxon>
        <taxon>Tracheophyta</taxon>
        <taxon>Spermatophyta</taxon>
        <taxon>Magnoliopsida</taxon>
        <taxon>eudicotyledons</taxon>
        <taxon>Gunneridae</taxon>
        <taxon>Pentapetalae</taxon>
        <taxon>rosids</taxon>
        <taxon>fabids</taxon>
        <taxon>Fabales</taxon>
        <taxon>Fabaceae</taxon>
        <taxon>Papilionoideae</taxon>
        <taxon>50 kb inversion clade</taxon>
        <taxon>dalbergioids sensu lato</taxon>
        <taxon>Dalbergieae</taxon>
        <taxon>Pterocarpus clade</taxon>
        <taxon>Stylosanthes</taxon>
    </lineage>
</organism>